<evidence type="ECO:0000256" key="1">
    <source>
        <dbReference type="SAM" id="MobiDB-lite"/>
    </source>
</evidence>
<dbReference type="EMBL" id="JBICYV010000013">
    <property type="protein sequence ID" value="MFG3014002.1"/>
    <property type="molecule type" value="Genomic_DNA"/>
</dbReference>
<accession>A0ABW7B9Y3</accession>
<dbReference type="RefSeq" id="WP_392820138.1">
    <property type="nucleotide sequence ID" value="NZ_JBICYV010000013.1"/>
</dbReference>
<evidence type="ECO:0000313" key="2">
    <source>
        <dbReference type="EMBL" id="MFG3014002.1"/>
    </source>
</evidence>
<organism evidence="2 3">
    <name type="scientific">Streptomyces cinerochromogenes</name>
    <dbReference type="NCBI Taxonomy" id="66422"/>
    <lineage>
        <taxon>Bacteria</taxon>
        <taxon>Bacillati</taxon>
        <taxon>Actinomycetota</taxon>
        <taxon>Actinomycetes</taxon>
        <taxon>Kitasatosporales</taxon>
        <taxon>Streptomycetaceae</taxon>
        <taxon>Streptomyces</taxon>
    </lineage>
</organism>
<gene>
    <name evidence="2" type="ORF">ACGFZB_26965</name>
</gene>
<evidence type="ECO:0000313" key="3">
    <source>
        <dbReference type="Proteomes" id="UP001604267"/>
    </source>
</evidence>
<sequence>MTTLLRKEPGQGADEAPVAKGWGSNTSFNGTGASWVTDAEALVRSVDAVQKLTAPSAWLAHHAHPPCAHRQNPSLTKRR</sequence>
<feature type="region of interest" description="Disordered" evidence="1">
    <location>
        <begin position="1"/>
        <end position="27"/>
    </location>
</feature>
<dbReference type="Proteomes" id="UP001604267">
    <property type="component" value="Unassembled WGS sequence"/>
</dbReference>
<comment type="caution">
    <text evidence="2">The sequence shown here is derived from an EMBL/GenBank/DDBJ whole genome shotgun (WGS) entry which is preliminary data.</text>
</comment>
<name>A0ABW7B9Y3_9ACTN</name>
<reference evidence="2 3" key="1">
    <citation type="submission" date="2024-10" db="EMBL/GenBank/DDBJ databases">
        <title>The Natural Products Discovery Center: Release of the First 8490 Sequenced Strains for Exploring Actinobacteria Biosynthetic Diversity.</title>
        <authorList>
            <person name="Kalkreuter E."/>
            <person name="Kautsar S.A."/>
            <person name="Yang D."/>
            <person name="Bader C.D."/>
            <person name="Teijaro C.N."/>
            <person name="Fluegel L."/>
            <person name="Davis C.M."/>
            <person name="Simpson J.R."/>
            <person name="Lauterbach L."/>
            <person name="Steele A.D."/>
            <person name="Gui C."/>
            <person name="Meng S."/>
            <person name="Li G."/>
            <person name="Viehrig K."/>
            <person name="Ye F."/>
            <person name="Su P."/>
            <person name="Kiefer A.F."/>
            <person name="Nichols A."/>
            <person name="Cepeda A.J."/>
            <person name="Yan W."/>
            <person name="Fan B."/>
            <person name="Jiang Y."/>
            <person name="Adhikari A."/>
            <person name="Zheng C.-J."/>
            <person name="Schuster L."/>
            <person name="Cowan T.M."/>
            <person name="Smanski M.J."/>
            <person name="Chevrette M.G."/>
            <person name="De Carvalho L.P.S."/>
            <person name="Shen B."/>
        </authorList>
    </citation>
    <scope>NUCLEOTIDE SEQUENCE [LARGE SCALE GENOMIC DNA]</scope>
    <source>
        <strain evidence="2 3">NPDC048320</strain>
    </source>
</reference>
<proteinExistence type="predicted"/>
<keyword evidence="3" id="KW-1185">Reference proteome</keyword>
<protein>
    <submittedName>
        <fullName evidence="2">Uncharacterized protein</fullName>
    </submittedName>
</protein>